<organism evidence="1">
    <name type="scientific">marine metagenome</name>
    <dbReference type="NCBI Taxonomy" id="408172"/>
    <lineage>
        <taxon>unclassified sequences</taxon>
        <taxon>metagenomes</taxon>
        <taxon>ecological metagenomes</taxon>
    </lineage>
</organism>
<sequence>MAKAKSIHYVDNKKFLHAMVEWKERCTE</sequence>
<feature type="non-terminal residue" evidence="1">
    <location>
        <position position="28"/>
    </location>
</feature>
<proteinExistence type="predicted"/>
<protein>
    <submittedName>
        <fullName evidence="1">Uncharacterized protein</fullName>
    </submittedName>
</protein>
<reference evidence="1" key="1">
    <citation type="submission" date="2018-05" db="EMBL/GenBank/DDBJ databases">
        <authorList>
            <person name="Lanie J.A."/>
            <person name="Ng W.-L."/>
            <person name="Kazmierczak K.M."/>
            <person name="Andrzejewski T.M."/>
            <person name="Davidsen T.M."/>
            <person name="Wayne K.J."/>
            <person name="Tettelin H."/>
            <person name="Glass J.I."/>
            <person name="Rusch D."/>
            <person name="Podicherti R."/>
            <person name="Tsui H.-C.T."/>
            <person name="Winkler M.E."/>
        </authorList>
    </citation>
    <scope>NUCLEOTIDE SEQUENCE</scope>
</reference>
<dbReference type="EMBL" id="UINC01041825">
    <property type="protein sequence ID" value="SVB43630.1"/>
    <property type="molecule type" value="Genomic_DNA"/>
</dbReference>
<dbReference type="AlphaFoldDB" id="A0A382DYT3"/>
<evidence type="ECO:0000313" key="1">
    <source>
        <dbReference type="EMBL" id="SVB43630.1"/>
    </source>
</evidence>
<gene>
    <name evidence="1" type="ORF">METZ01_LOCUS196484</name>
</gene>
<name>A0A382DYT3_9ZZZZ</name>
<accession>A0A382DYT3</accession>